<organism evidence="1">
    <name type="scientific">viral metagenome</name>
    <dbReference type="NCBI Taxonomy" id="1070528"/>
    <lineage>
        <taxon>unclassified sequences</taxon>
        <taxon>metagenomes</taxon>
        <taxon>organismal metagenomes</taxon>
    </lineage>
</organism>
<reference evidence="1" key="1">
    <citation type="submission" date="2020-03" db="EMBL/GenBank/DDBJ databases">
        <title>The deep terrestrial virosphere.</title>
        <authorList>
            <person name="Holmfeldt K."/>
            <person name="Nilsson E."/>
            <person name="Simone D."/>
            <person name="Lopez-Fernandez M."/>
            <person name="Wu X."/>
            <person name="de Brujin I."/>
            <person name="Lundin D."/>
            <person name="Andersson A."/>
            <person name="Bertilsson S."/>
            <person name="Dopson M."/>
        </authorList>
    </citation>
    <scope>NUCLEOTIDE SEQUENCE</scope>
    <source>
        <strain evidence="1">MM415B02156</strain>
    </source>
</reference>
<dbReference type="AlphaFoldDB" id="A0A6M3KVQ0"/>
<gene>
    <name evidence="1" type="ORF">MM415B02156_0008</name>
</gene>
<evidence type="ECO:0000313" key="1">
    <source>
        <dbReference type="EMBL" id="QJA85960.1"/>
    </source>
</evidence>
<dbReference type="EMBL" id="MT142606">
    <property type="protein sequence ID" value="QJA85960.1"/>
    <property type="molecule type" value="Genomic_DNA"/>
</dbReference>
<sequence length="65" mass="7732">MMKVYVLYFNEWSWDEGDENTGHVLGVYNEREFAENDLIKAKESNKHGDYFIKKAELNKFYICGC</sequence>
<name>A0A6M3KVQ0_9ZZZZ</name>
<accession>A0A6M3KVQ0</accession>
<proteinExistence type="predicted"/>
<protein>
    <submittedName>
        <fullName evidence="1">Uncharacterized protein</fullName>
    </submittedName>
</protein>